<dbReference type="AlphaFoldDB" id="A0A255EE33"/>
<evidence type="ECO:0000313" key="1">
    <source>
        <dbReference type="EMBL" id="OYN89799.1"/>
    </source>
</evidence>
<dbReference type="Proteomes" id="UP000216300">
    <property type="component" value="Unassembled WGS sequence"/>
</dbReference>
<accession>A0A255EE33</accession>
<keyword evidence="2" id="KW-1185">Reference proteome</keyword>
<dbReference type="EMBL" id="NMVJ01000008">
    <property type="protein sequence ID" value="OYN89799.1"/>
    <property type="molecule type" value="Genomic_DNA"/>
</dbReference>
<proteinExistence type="predicted"/>
<evidence type="ECO:0000313" key="2">
    <source>
        <dbReference type="Proteomes" id="UP000216300"/>
    </source>
</evidence>
<name>A0A255EE33_9ACTN</name>
<reference evidence="1 2" key="1">
    <citation type="submission" date="2017-07" db="EMBL/GenBank/DDBJ databases">
        <title>Draft whole genome sequences of clinical Proprionibacteriaceae strains.</title>
        <authorList>
            <person name="Bernier A.-M."/>
            <person name="Bernard K."/>
            <person name="Domingo M.-C."/>
        </authorList>
    </citation>
    <scope>NUCLEOTIDE SEQUENCE [LARGE SCALE GENOMIC DNA]</scope>
    <source>
        <strain evidence="1 2">NML 150081</strain>
    </source>
</reference>
<organism evidence="1 2">
    <name type="scientific">Parenemella sanctibonifatiensis</name>
    <dbReference type="NCBI Taxonomy" id="2016505"/>
    <lineage>
        <taxon>Bacteria</taxon>
        <taxon>Bacillati</taxon>
        <taxon>Actinomycetota</taxon>
        <taxon>Actinomycetes</taxon>
        <taxon>Propionibacteriales</taxon>
        <taxon>Propionibacteriaceae</taxon>
        <taxon>Parenemella</taxon>
    </lineage>
</organism>
<gene>
    <name evidence="1" type="ORF">CGZ91_09815</name>
</gene>
<sequence length="82" mass="8653">MESMSIDCGQCAVRGSGCEDCVVAVLLGFEQPGAAVRKLARPYLSEGLLLDQEQDHALGVLNRGGLLPPLRMVADGRSRPTG</sequence>
<protein>
    <submittedName>
        <fullName evidence="1">Uncharacterized protein</fullName>
    </submittedName>
</protein>
<comment type="caution">
    <text evidence="1">The sequence shown here is derived from an EMBL/GenBank/DDBJ whole genome shotgun (WGS) entry which is preliminary data.</text>
</comment>
<dbReference type="OrthoDB" id="4774211at2"/>